<dbReference type="EMBL" id="JAFLVR010000016">
    <property type="protein sequence ID" value="MBO0452057.1"/>
    <property type="molecule type" value="Genomic_DNA"/>
</dbReference>
<name>A0ABS3HGA3_9ENTE</name>
<sequence length="293" mass="34464">MIKWGIDFNDNYNYGANIRLLENDSIRFSSPFMPTGTPIKTWYSRTEFHSARKSPMLPLLMNGKGYNIQVQAEFDTVDAVQLVIEFFNVNNDLIEKRHFKELEGHFIFPEEAVSYNIQLVNKKHEFILFKYLTIFSDSLKERYEVKTTEGTEAIFFKVRHPYEGIKTNIVVQKKTRYVTSLVIDDYMNYYFLVGDRSEKAWLDAITEVCFDIKDYQELCSLSIDRGTRFATLEDKFKLLPLVLETVIPANRRTKVQSKPTNTWRSLKDRAQINEYALNILQRLVKQQKVDSNK</sequence>
<dbReference type="NCBIfam" id="TIGR03711">
    <property type="entry name" value="acc_sec_asp3"/>
    <property type="match status" value="1"/>
</dbReference>
<dbReference type="InterPro" id="IPR022259">
    <property type="entry name" value="Acessory_Sec_prot_Asp3"/>
</dbReference>
<dbReference type="Proteomes" id="UP000664495">
    <property type="component" value="Unassembled WGS sequence"/>
</dbReference>
<evidence type="ECO:0000313" key="2">
    <source>
        <dbReference type="Proteomes" id="UP000664495"/>
    </source>
</evidence>
<accession>A0ABS3HGA3</accession>
<gene>
    <name evidence="1" type="primary">asp3</name>
    <name evidence="1" type="ORF">JZO85_07240</name>
</gene>
<proteinExistence type="predicted"/>
<protein>
    <submittedName>
        <fullName evidence="1">Accessory Sec system protein Asp3</fullName>
    </submittedName>
</protein>
<comment type="caution">
    <text evidence="1">The sequence shown here is derived from an EMBL/GenBank/DDBJ whole genome shotgun (WGS) entry which is preliminary data.</text>
</comment>
<organism evidence="1 2">
    <name type="scientific">Candidatus Enterococcus murrayae</name>
    <dbReference type="NCBI Taxonomy" id="2815321"/>
    <lineage>
        <taxon>Bacteria</taxon>
        <taxon>Bacillati</taxon>
        <taxon>Bacillota</taxon>
        <taxon>Bacilli</taxon>
        <taxon>Lactobacillales</taxon>
        <taxon>Enterococcaceae</taxon>
        <taxon>Enterococcus</taxon>
    </lineage>
</organism>
<dbReference type="Pfam" id="PF15432">
    <property type="entry name" value="Sec-ASP3"/>
    <property type="match status" value="1"/>
</dbReference>
<keyword evidence="2" id="KW-1185">Reference proteome</keyword>
<evidence type="ECO:0000313" key="1">
    <source>
        <dbReference type="EMBL" id="MBO0452057.1"/>
    </source>
</evidence>
<reference evidence="1 2" key="1">
    <citation type="submission" date="2021-03" db="EMBL/GenBank/DDBJ databases">
        <title>Enterococcal diversity collection.</title>
        <authorList>
            <person name="Gilmore M.S."/>
            <person name="Schwartzman J."/>
            <person name="Van Tyne D."/>
            <person name="Martin M."/>
            <person name="Earl A.M."/>
            <person name="Manson A.L."/>
            <person name="Straub T."/>
            <person name="Salamzade R."/>
            <person name="Saavedra J."/>
            <person name="Lebreton F."/>
            <person name="Prichula J."/>
            <person name="Schaufler K."/>
            <person name="Gaca A."/>
            <person name="Sgardioli B."/>
            <person name="Wagenaar J."/>
            <person name="Strong T."/>
        </authorList>
    </citation>
    <scope>NUCLEOTIDE SEQUENCE [LARGE SCALE GENOMIC DNA]</scope>
    <source>
        <strain evidence="1 2">MJM16</strain>
    </source>
</reference>